<keyword evidence="7 17" id="KW-0067">ATP-binding</keyword>
<feature type="binding site" evidence="17">
    <location>
        <position position="388"/>
    </location>
    <ligand>
        <name>(6S)-NADPHX</name>
        <dbReference type="ChEBI" id="CHEBI:64076"/>
    </ligand>
</feature>
<evidence type="ECO:0000256" key="2">
    <source>
        <dbReference type="ARBA" id="ARBA00000909"/>
    </source>
</evidence>
<dbReference type="SUPFAM" id="SSF53613">
    <property type="entry name" value="Ribokinase-like"/>
    <property type="match status" value="1"/>
</dbReference>
<feature type="domain" description="YjeF C-terminal" evidence="20">
    <location>
        <begin position="231"/>
        <end position="514"/>
    </location>
</feature>
<dbReference type="PROSITE" id="PS51385">
    <property type="entry name" value="YJEF_N"/>
    <property type="match status" value="1"/>
</dbReference>
<comment type="catalytic activity">
    <reaction evidence="1 18 19">
        <text>(6R)-NADHX = (6S)-NADHX</text>
        <dbReference type="Rhea" id="RHEA:32215"/>
        <dbReference type="ChEBI" id="CHEBI:64074"/>
        <dbReference type="ChEBI" id="CHEBI:64075"/>
        <dbReference type="EC" id="5.1.99.6"/>
    </reaction>
</comment>
<comment type="subunit">
    <text evidence="17">Homotetramer.</text>
</comment>
<keyword evidence="12 17" id="KW-0456">Lyase</keyword>
<dbReference type="PIRSF" id="PIRSF017184">
    <property type="entry name" value="Nnr"/>
    <property type="match status" value="1"/>
</dbReference>
<comment type="similarity">
    <text evidence="3 19">In the N-terminal section; belongs to the NnrE/AIBP family.</text>
</comment>
<evidence type="ECO:0000256" key="7">
    <source>
        <dbReference type="ARBA" id="ARBA00022840"/>
    </source>
</evidence>
<comment type="function">
    <text evidence="18">Catalyzes the epimerization of the S- and R-forms of NAD(P)HX, a damaged form of NAD(P)H that is a result of enzymatic or heat-dependent hydration. This is a prerequisite for the S-specific NAD(P)H-hydrate dehydratase to allow the repair of both epimers of NAD(P)HX.</text>
</comment>
<dbReference type="GO" id="GO:0052855">
    <property type="term" value="F:ADP-dependent NAD(P)H-hydrate dehydratase activity"/>
    <property type="evidence" value="ECO:0007669"/>
    <property type="project" value="UniProtKB-UniRule"/>
</dbReference>
<dbReference type="OrthoDB" id="9806925at2"/>
<dbReference type="InterPro" id="IPR017953">
    <property type="entry name" value="Carbohydrate_kinase_pred_CS"/>
</dbReference>
<evidence type="ECO:0000256" key="3">
    <source>
        <dbReference type="ARBA" id="ARBA00006001"/>
    </source>
</evidence>
<dbReference type="PANTHER" id="PTHR12592">
    <property type="entry name" value="ATP-DEPENDENT (S)-NAD(P)H-HYDRATE DEHYDRATASE FAMILY MEMBER"/>
    <property type="match status" value="1"/>
</dbReference>
<dbReference type="InterPro" id="IPR029056">
    <property type="entry name" value="Ribokinase-like"/>
</dbReference>
<dbReference type="NCBIfam" id="TIGR00197">
    <property type="entry name" value="yjeF_nterm"/>
    <property type="match status" value="1"/>
</dbReference>
<keyword evidence="5 18" id="KW-0479">Metal-binding</keyword>
<dbReference type="CDD" id="cd01171">
    <property type="entry name" value="YXKO-related"/>
    <property type="match status" value="1"/>
</dbReference>
<feature type="binding site" evidence="17">
    <location>
        <begin position="425"/>
        <end position="429"/>
    </location>
    <ligand>
        <name>AMP</name>
        <dbReference type="ChEBI" id="CHEBI:456215"/>
    </ligand>
</feature>
<feature type="binding site" evidence="18">
    <location>
        <position position="60"/>
    </location>
    <ligand>
        <name>K(+)</name>
        <dbReference type="ChEBI" id="CHEBI:29103"/>
    </ligand>
</feature>
<dbReference type="GO" id="GO:0005524">
    <property type="term" value="F:ATP binding"/>
    <property type="evidence" value="ECO:0007669"/>
    <property type="project" value="UniProtKB-UniRule"/>
</dbReference>
<evidence type="ECO:0000256" key="17">
    <source>
        <dbReference type="HAMAP-Rule" id="MF_01965"/>
    </source>
</evidence>
<dbReference type="InterPro" id="IPR004443">
    <property type="entry name" value="YjeF_N_dom"/>
</dbReference>
<evidence type="ECO:0000256" key="16">
    <source>
        <dbReference type="ARBA" id="ARBA00049209"/>
    </source>
</evidence>
<comment type="function">
    <text evidence="14 19">Bifunctional enzyme that catalyzes the epimerization of the S- and R-forms of NAD(P)HX and the dehydration of the S-form of NAD(P)HX at the expense of ADP, which is converted to AMP. This allows the repair of both epimers of NAD(P)HX, a damaged form of NAD(P)H that is a result of enzymatic or heat-dependent hydration.</text>
</comment>
<comment type="cofactor">
    <cofactor evidence="18 19">
        <name>K(+)</name>
        <dbReference type="ChEBI" id="CHEBI:29103"/>
    </cofactor>
    <text evidence="18 19">Binds 1 potassium ion per subunit.</text>
</comment>
<dbReference type="AlphaFoldDB" id="A0A5K7Z210"/>
<proteinExistence type="inferred from homology"/>
<keyword evidence="13" id="KW-0511">Multifunctional enzyme</keyword>
<dbReference type="Gene3D" id="3.40.1190.20">
    <property type="match status" value="1"/>
</dbReference>
<dbReference type="PROSITE" id="PS01050">
    <property type="entry name" value="YJEF_C_2"/>
    <property type="match status" value="1"/>
</dbReference>
<dbReference type="HAMAP" id="MF_01966">
    <property type="entry name" value="NADHX_epimerase"/>
    <property type="match status" value="1"/>
</dbReference>
<evidence type="ECO:0000256" key="13">
    <source>
        <dbReference type="ARBA" id="ARBA00023268"/>
    </source>
</evidence>
<keyword evidence="6 17" id="KW-0547">Nucleotide-binding</keyword>
<evidence type="ECO:0000256" key="1">
    <source>
        <dbReference type="ARBA" id="ARBA00000013"/>
    </source>
</evidence>
<keyword evidence="23" id="KW-1185">Reference proteome</keyword>
<dbReference type="PANTHER" id="PTHR12592:SF0">
    <property type="entry name" value="ATP-DEPENDENT (S)-NAD(P)H-HYDRATE DEHYDRATASE"/>
    <property type="match status" value="1"/>
</dbReference>
<comment type="function">
    <text evidence="17">Catalyzes the dehydration of the S-form of NAD(P)HX at the expense of ADP, which is converted to AMP. Together with NAD(P)HX epimerase, which catalyzes the epimerization of the S- and R-forms, the enzyme allows the repair of both epimers of NAD(P)HX, a damaged form of NAD(P)H that is a result of enzymatic or heat-dependent hydration.</text>
</comment>
<feature type="binding site" evidence="17">
    <location>
        <position position="454"/>
    </location>
    <ligand>
        <name>AMP</name>
        <dbReference type="ChEBI" id="CHEBI:456215"/>
    </ligand>
</feature>
<dbReference type="RefSeq" id="WP_155303185.1">
    <property type="nucleotide sequence ID" value="NZ_AP021875.1"/>
</dbReference>
<feature type="binding site" evidence="18">
    <location>
        <position position="164"/>
    </location>
    <ligand>
        <name>(6S)-NADPHX</name>
        <dbReference type="ChEBI" id="CHEBI:64076"/>
    </ligand>
</feature>
<keyword evidence="11 18" id="KW-0413">Isomerase</keyword>
<feature type="binding site" evidence="18">
    <location>
        <begin position="135"/>
        <end position="141"/>
    </location>
    <ligand>
        <name>(6S)-NADPHX</name>
        <dbReference type="ChEBI" id="CHEBI:64076"/>
    </ligand>
</feature>
<dbReference type="PROSITE" id="PS51383">
    <property type="entry name" value="YJEF_C_3"/>
    <property type="match status" value="1"/>
</dbReference>
<sequence length="538" mass="56775">MYLVTADEMRRMDRTTIESFGLPGRVLMENAGRGATAFFLKAIYRQSTGPVGVAAGRGNNGGDGFVMARYLCQKGIPATVFLFSPKDRIQGDAAANLKLLDSMGVPVVEIVDKAAFEAQKLLMDRQRFWIDAILGTGLSSDVRGYFKTVIDSINNLNRPVFSVDIPSGLNADTGQICGVCIRAQATATFGFAKVGHLTHPGRSLTGKLKVIEIGIPPHVAETIGCRQHLITADMLKNAFPSRQPTTHKGHAGHVLILAGSPGKSGAAAMAANASMRAGAGLVTLGIPKSLNPVLETMVTEPMTVGLPETDQGALDESAFERVRSLIEDKRCLAIGPGIGTAASTGRLLARLIEESPVPMVIDADGLNLIAADPAVLSRRKAPVVLTPHPGEMARLCGLSTAQVQDDRIGHARDFAQKHGVHLVLKGAATVVARPDGTVFLNVTGNPGMAAGGMGDVLTGLIAGLIAQGIEIFLASRAAVYLHGLAADRLESQKAPMGYLATEVMDTLPEAIKALMGENGRLFWPELDELTYPTRPAGE</sequence>
<evidence type="ECO:0000256" key="4">
    <source>
        <dbReference type="ARBA" id="ARBA00009524"/>
    </source>
</evidence>
<dbReference type="EMBL" id="AP021875">
    <property type="protein sequence ID" value="BBO74133.1"/>
    <property type="molecule type" value="Genomic_DNA"/>
</dbReference>
<feature type="domain" description="YjeF N-terminal" evidence="21">
    <location>
        <begin position="9"/>
        <end position="221"/>
    </location>
</feature>
<evidence type="ECO:0000259" key="21">
    <source>
        <dbReference type="PROSITE" id="PS51385"/>
    </source>
</evidence>
<feature type="binding site" evidence="18">
    <location>
        <position position="131"/>
    </location>
    <ligand>
        <name>K(+)</name>
        <dbReference type="ChEBI" id="CHEBI:29103"/>
    </ligand>
</feature>
<evidence type="ECO:0000256" key="9">
    <source>
        <dbReference type="ARBA" id="ARBA00022958"/>
    </source>
</evidence>
<dbReference type="Pfam" id="PF01256">
    <property type="entry name" value="Carb_kinase"/>
    <property type="match status" value="1"/>
</dbReference>
<evidence type="ECO:0000313" key="22">
    <source>
        <dbReference type="EMBL" id="BBO74133.1"/>
    </source>
</evidence>
<dbReference type="InterPro" id="IPR000631">
    <property type="entry name" value="CARKD"/>
</dbReference>
<dbReference type="GO" id="GO:0046872">
    <property type="term" value="F:metal ion binding"/>
    <property type="evidence" value="ECO:0007669"/>
    <property type="project" value="UniProtKB-UniRule"/>
</dbReference>
<comment type="caution">
    <text evidence="18">Lacks conserved residue(s) required for the propagation of feature annotation.</text>
</comment>
<evidence type="ECO:0000256" key="6">
    <source>
        <dbReference type="ARBA" id="ARBA00022741"/>
    </source>
</evidence>
<dbReference type="EC" id="4.2.1.136" evidence="19"/>
<accession>A0A5K7Z210</accession>
<dbReference type="GO" id="GO:0052856">
    <property type="term" value="F:NAD(P)HX epimerase activity"/>
    <property type="evidence" value="ECO:0007669"/>
    <property type="project" value="UniProtKB-UniRule"/>
</dbReference>
<evidence type="ECO:0000259" key="20">
    <source>
        <dbReference type="PROSITE" id="PS51383"/>
    </source>
</evidence>
<keyword evidence="10 17" id="KW-0520">NAD</keyword>
<dbReference type="SUPFAM" id="SSF64153">
    <property type="entry name" value="YjeF N-terminal domain-like"/>
    <property type="match status" value="1"/>
</dbReference>
<feature type="binding site" evidence="17">
    <location>
        <position position="266"/>
    </location>
    <ligand>
        <name>(6S)-NADPHX</name>
        <dbReference type="ChEBI" id="CHEBI:64076"/>
    </ligand>
</feature>
<keyword evidence="9 18" id="KW-0630">Potassium</keyword>
<dbReference type="InterPro" id="IPR036652">
    <property type="entry name" value="YjeF_N_dom_sf"/>
</dbReference>
<evidence type="ECO:0000256" key="8">
    <source>
        <dbReference type="ARBA" id="ARBA00022857"/>
    </source>
</evidence>
<dbReference type="GO" id="GO:0046496">
    <property type="term" value="P:nicotinamide nucleotide metabolic process"/>
    <property type="evidence" value="ECO:0007669"/>
    <property type="project" value="UniProtKB-UniRule"/>
</dbReference>
<evidence type="ECO:0000313" key="23">
    <source>
        <dbReference type="Proteomes" id="UP000427769"/>
    </source>
</evidence>
<evidence type="ECO:0000256" key="12">
    <source>
        <dbReference type="ARBA" id="ARBA00023239"/>
    </source>
</evidence>
<comment type="catalytic activity">
    <reaction evidence="16 17 19">
        <text>(6S)-NADPHX + ADP = AMP + phosphate + NADPH + H(+)</text>
        <dbReference type="Rhea" id="RHEA:32235"/>
        <dbReference type="ChEBI" id="CHEBI:15378"/>
        <dbReference type="ChEBI" id="CHEBI:43474"/>
        <dbReference type="ChEBI" id="CHEBI:57783"/>
        <dbReference type="ChEBI" id="CHEBI:64076"/>
        <dbReference type="ChEBI" id="CHEBI:456215"/>
        <dbReference type="ChEBI" id="CHEBI:456216"/>
        <dbReference type="EC" id="4.2.1.136"/>
    </reaction>
</comment>
<feature type="binding site" evidence="18">
    <location>
        <position position="167"/>
    </location>
    <ligand>
        <name>K(+)</name>
        <dbReference type="ChEBI" id="CHEBI:29103"/>
    </ligand>
</feature>
<dbReference type="KEGG" id="dwd:DSCW_15500"/>
<name>A0A5K7Z210_9BACT</name>
<comment type="catalytic activity">
    <reaction evidence="2 18 19">
        <text>(6R)-NADPHX = (6S)-NADPHX</text>
        <dbReference type="Rhea" id="RHEA:32227"/>
        <dbReference type="ChEBI" id="CHEBI:64076"/>
        <dbReference type="ChEBI" id="CHEBI:64077"/>
        <dbReference type="EC" id="5.1.99.6"/>
    </reaction>
</comment>
<comment type="catalytic activity">
    <reaction evidence="15 17 19">
        <text>(6S)-NADHX + ADP = AMP + phosphate + NADH + H(+)</text>
        <dbReference type="Rhea" id="RHEA:32223"/>
        <dbReference type="ChEBI" id="CHEBI:15378"/>
        <dbReference type="ChEBI" id="CHEBI:43474"/>
        <dbReference type="ChEBI" id="CHEBI:57945"/>
        <dbReference type="ChEBI" id="CHEBI:64074"/>
        <dbReference type="ChEBI" id="CHEBI:456215"/>
        <dbReference type="ChEBI" id="CHEBI:456216"/>
        <dbReference type="EC" id="4.2.1.136"/>
    </reaction>
</comment>
<feature type="binding site" evidence="17">
    <location>
        <position position="455"/>
    </location>
    <ligand>
        <name>(6S)-NADPHX</name>
        <dbReference type="ChEBI" id="CHEBI:64076"/>
    </ligand>
</feature>
<evidence type="ECO:0000256" key="5">
    <source>
        <dbReference type="ARBA" id="ARBA00022723"/>
    </source>
</evidence>
<keyword evidence="8 17" id="KW-0521">NADP</keyword>
<protein>
    <recommendedName>
        <fullName evidence="19">Bifunctional NAD(P)H-hydrate repair enzyme</fullName>
    </recommendedName>
    <alternativeName>
        <fullName evidence="19">Nicotinamide nucleotide repair protein</fullName>
    </alternativeName>
    <domain>
        <recommendedName>
            <fullName evidence="19">ADP-dependent (S)-NAD(P)H-hydrate dehydratase</fullName>
            <ecNumber evidence="19">4.2.1.136</ecNumber>
        </recommendedName>
        <alternativeName>
            <fullName evidence="19">ADP-dependent NAD(P)HX dehydratase</fullName>
        </alternativeName>
    </domain>
    <domain>
        <recommendedName>
            <fullName evidence="19">NAD(P)H-hydrate epimerase</fullName>
            <ecNumber evidence="19">5.1.99.6</ecNumber>
        </recommendedName>
    </domain>
</protein>
<comment type="similarity">
    <text evidence="17">Belongs to the NnrD/CARKD family.</text>
</comment>
<dbReference type="GO" id="GO:0110051">
    <property type="term" value="P:metabolite repair"/>
    <property type="evidence" value="ECO:0007669"/>
    <property type="project" value="TreeGrafter"/>
</dbReference>
<evidence type="ECO:0000256" key="10">
    <source>
        <dbReference type="ARBA" id="ARBA00023027"/>
    </source>
</evidence>
<evidence type="ECO:0000256" key="14">
    <source>
        <dbReference type="ARBA" id="ARBA00025153"/>
    </source>
</evidence>
<dbReference type="Pfam" id="PF03853">
    <property type="entry name" value="YjeF_N"/>
    <property type="match status" value="1"/>
</dbReference>
<dbReference type="Proteomes" id="UP000427769">
    <property type="component" value="Chromosome"/>
</dbReference>
<evidence type="ECO:0000256" key="15">
    <source>
        <dbReference type="ARBA" id="ARBA00048238"/>
    </source>
</evidence>
<gene>
    <name evidence="22" type="primary">yjeF</name>
    <name evidence="17" type="synonym">nnrD</name>
    <name evidence="18" type="synonym">nnrE</name>
    <name evidence="22" type="ORF">DSCW_15500</name>
</gene>
<reference evidence="22 23" key="1">
    <citation type="submission" date="2019-11" db="EMBL/GenBank/DDBJ databases">
        <title>Comparative genomics of hydrocarbon-degrading Desulfosarcina strains.</title>
        <authorList>
            <person name="Watanabe M."/>
            <person name="Kojima H."/>
            <person name="Fukui M."/>
        </authorList>
    </citation>
    <scope>NUCLEOTIDE SEQUENCE [LARGE SCALE GENOMIC DNA]</scope>
    <source>
        <strain evidence="22 23">PP31</strain>
    </source>
</reference>
<evidence type="ECO:0000256" key="19">
    <source>
        <dbReference type="PIRNR" id="PIRNR017184"/>
    </source>
</evidence>
<dbReference type="NCBIfam" id="TIGR00196">
    <property type="entry name" value="yjeF_cterm"/>
    <property type="match status" value="1"/>
</dbReference>
<comment type="similarity">
    <text evidence="4 19">In the C-terminal section; belongs to the NnrD/CARKD family.</text>
</comment>
<dbReference type="HAMAP" id="MF_01965">
    <property type="entry name" value="NADHX_dehydratase"/>
    <property type="match status" value="1"/>
</dbReference>
<comment type="cofactor">
    <cofactor evidence="17">
        <name>Mg(2+)</name>
        <dbReference type="ChEBI" id="CHEBI:18420"/>
    </cofactor>
</comment>
<feature type="binding site" evidence="18">
    <location>
        <begin position="59"/>
        <end position="63"/>
    </location>
    <ligand>
        <name>(6S)-NADPHX</name>
        <dbReference type="ChEBI" id="CHEBI:64076"/>
    </ligand>
</feature>
<dbReference type="Gene3D" id="3.40.50.10260">
    <property type="entry name" value="YjeF N-terminal domain"/>
    <property type="match status" value="1"/>
</dbReference>
<organism evidence="22 23">
    <name type="scientific">Desulfosarcina widdelii</name>
    <dbReference type="NCBI Taxonomy" id="947919"/>
    <lineage>
        <taxon>Bacteria</taxon>
        <taxon>Pseudomonadati</taxon>
        <taxon>Thermodesulfobacteriota</taxon>
        <taxon>Desulfobacteria</taxon>
        <taxon>Desulfobacterales</taxon>
        <taxon>Desulfosarcinaceae</taxon>
        <taxon>Desulfosarcina</taxon>
    </lineage>
</organism>
<dbReference type="InterPro" id="IPR030677">
    <property type="entry name" value="Nnr"/>
</dbReference>
<evidence type="ECO:0000256" key="11">
    <source>
        <dbReference type="ARBA" id="ARBA00023235"/>
    </source>
</evidence>
<feature type="binding site" evidence="17">
    <location>
        <position position="337"/>
    </location>
    <ligand>
        <name>(6S)-NADPHX</name>
        <dbReference type="ChEBI" id="CHEBI:64076"/>
    </ligand>
</feature>
<dbReference type="EC" id="5.1.99.6" evidence="19"/>
<comment type="similarity">
    <text evidence="18">Belongs to the NnrE/AIBP family.</text>
</comment>
<evidence type="ECO:0000256" key="18">
    <source>
        <dbReference type="HAMAP-Rule" id="MF_01966"/>
    </source>
</evidence>